<feature type="domain" description="Chromosome segregation in meiosis protein 3" evidence="9">
    <location>
        <begin position="112"/>
        <end position="193"/>
    </location>
</feature>
<evidence type="ECO:0000256" key="3">
    <source>
        <dbReference type="ARBA" id="ARBA00018750"/>
    </source>
</evidence>
<comment type="subcellular location">
    <subcellularLocation>
        <location evidence="1 7">Nucleus</location>
    </subcellularLocation>
</comment>
<evidence type="ECO:0000256" key="8">
    <source>
        <dbReference type="SAM" id="MobiDB-lite"/>
    </source>
</evidence>
<dbReference type="GO" id="GO:0006974">
    <property type="term" value="P:DNA damage response"/>
    <property type="evidence" value="ECO:0007669"/>
    <property type="project" value="UniProtKB-KW"/>
</dbReference>
<dbReference type="GO" id="GO:0043111">
    <property type="term" value="P:replication fork arrest"/>
    <property type="evidence" value="ECO:0007669"/>
    <property type="project" value="TreeGrafter"/>
</dbReference>
<protein>
    <recommendedName>
        <fullName evidence="3 7">TIMELESS-interacting protein</fullName>
    </recommendedName>
</protein>
<name>A0A8C9T6N1_SCLFO</name>
<feature type="compositionally biased region" description="Acidic residues" evidence="8">
    <location>
        <begin position="54"/>
        <end position="63"/>
    </location>
</feature>
<dbReference type="InterPro" id="IPR012923">
    <property type="entry name" value="Csm3"/>
</dbReference>
<dbReference type="InterPro" id="IPR040038">
    <property type="entry name" value="TIPIN/Csm3/Swi3"/>
</dbReference>
<evidence type="ECO:0000259" key="9">
    <source>
        <dbReference type="Pfam" id="PF07962"/>
    </source>
</evidence>
<keyword evidence="6 7" id="KW-0131">Cell cycle</keyword>
<dbReference type="Proteomes" id="UP000694397">
    <property type="component" value="Chromosome 11"/>
</dbReference>
<reference evidence="10" key="2">
    <citation type="submission" date="2025-08" db="UniProtKB">
        <authorList>
            <consortium name="Ensembl"/>
        </authorList>
    </citation>
    <scope>IDENTIFICATION</scope>
</reference>
<dbReference type="GeneTree" id="ENSGT00390000005764"/>
<evidence type="ECO:0000256" key="5">
    <source>
        <dbReference type="ARBA" id="ARBA00023242"/>
    </source>
</evidence>
<evidence type="ECO:0000256" key="1">
    <source>
        <dbReference type="ARBA" id="ARBA00004123"/>
    </source>
</evidence>
<evidence type="ECO:0000256" key="7">
    <source>
        <dbReference type="RuleBase" id="RU366049"/>
    </source>
</evidence>
<accession>A0A8C9T6N1</accession>
<feature type="region of interest" description="Disordered" evidence="8">
    <location>
        <begin position="274"/>
        <end position="331"/>
    </location>
</feature>
<keyword evidence="5 7" id="KW-0539">Nucleus</keyword>
<gene>
    <name evidence="10" type="primary">TIPIN</name>
    <name evidence="10" type="synonym">tipin</name>
</gene>
<evidence type="ECO:0000313" key="10">
    <source>
        <dbReference type="Ensembl" id="ENSSFOP00015042789.1"/>
    </source>
</evidence>
<dbReference type="PANTHER" id="PTHR13220">
    <property type="entry name" value="TIMELESS INTERACTING-RELATED"/>
    <property type="match status" value="1"/>
</dbReference>
<sequence length="331" mass="37329">MMTTSTFFFFFNRVINHCDHYYRVEMCCDLGFIVKESKKCAMIDPLENNLFDIPDYENTEDESFPPLPPPMSPHADDDSGDPFANGEDEREISKLAEDPVAKRRLVKRPQPKLDAQRLISERGLPALRTLFENVKFKGKGHEAEDLGMLMQKMENWAHRLYPKLQFDDFIDKVECLGSKKEVQTCLKRIRLDMPLTHQDFIGNDVDDGGILEDHTADAGIGEEAPIHSTPSAILLTEEQRHRIDLNKQLALERKLARQQELQTASQLCATDAGSAGEHSCLSVPSHTQDGRELDPTQQEEGGQSGSTIPLEDERCHSSSPKMSNGREDSSD</sequence>
<reference evidence="10" key="3">
    <citation type="submission" date="2025-09" db="UniProtKB">
        <authorList>
            <consortium name="Ensembl"/>
        </authorList>
    </citation>
    <scope>IDENTIFICATION</scope>
</reference>
<evidence type="ECO:0000256" key="6">
    <source>
        <dbReference type="ARBA" id="ARBA00023306"/>
    </source>
</evidence>
<dbReference type="GO" id="GO:0031297">
    <property type="term" value="P:replication fork processing"/>
    <property type="evidence" value="ECO:0007669"/>
    <property type="project" value="UniProtKB-UniRule"/>
</dbReference>
<keyword evidence="4 7" id="KW-0227">DNA damage</keyword>
<feature type="compositionally biased region" description="Polar residues" evidence="8">
    <location>
        <begin position="295"/>
        <end position="307"/>
    </location>
</feature>
<proteinExistence type="inferred from homology"/>
<dbReference type="OrthoDB" id="437078at2759"/>
<dbReference type="GO" id="GO:0000076">
    <property type="term" value="P:DNA replication checkpoint signaling"/>
    <property type="evidence" value="ECO:0007669"/>
    <property type="project" value="UniProtKB-UniRule"/>
</dbReference>
<organism evidence="10 11">
    <name type="scientific">Scleropages formosus</name>
    <name type="common">Asian bonytongue</name>
    <name type="synonym">Osteoglossum formosum</name>
    <dbReference type="NCBI Taxonomy" id="113540"/>
    <lineage>
        <taxon>Eukaryota</taxon>
        <taxon>Metazoa</taxon>
        <taxon>Chordata</taxon>
        <taxon>Craniata</taxon>
        <taxon>Vertebrata</taxon>
        <taxon>Euteleostomi</taxon>
        <taxon>Actinopterygii</taxon>
        <taxon>Neopterygii</taxon>
        <taxon>Teleostei</taxon>
        <taxon>Osteoglossocephala</taxon>
        <taxon>Osteoglossomorpha</taxon>
        <taxon>Osteoglossiformes</taxon>
        <taxon>Osteoglossidae</taxon>
        <taxon>Scleropages</taxon>
    </lineage>
</organism>
<dbReference type="GO" id="GO:0003677">
    <property type="term" value="F:DNA binding"/>
    <property type="evidence" value="ECO:0007669"/>
    <property type="project" value="TreeGrafter"/>
</dbReference>
<dbReference type="AlphaFoldDB" id="A0A8C9T6N1"/>
<comment type="function">
    <text evidence="7">Plays an important role in the control of DNA replication and the maintenance of replication fork stability.</text>
</comment>
<evidence type="ECO:0000256" key="4">
    <source>
        <dbReference type="ARBA" id="ARBA00022763"/>
    </source>
</evidence>
<comment type="similarity">
    <text evidence="2 7">Belongs to the CSM3 family.</text>
</comment>
<dbReference type="Pfam" id="PF07962">
    <property type="entry name" value="Swi3"/>
    <property type="match status" value="1"/>
</dbReference>
<dbReference type="PANTHER" id="PTHR13220:SF11">
    <property type="entry name" value="TIMELESS-INTERACTING PROTEIN"/>
    <property type="match status" value="1"/>
</dbReference>
<evidence type="ECO:0000256" key="2">
    <source>
        <dbReference type="ARBA" id="ARBA00006075"/>
    </source>
</evidence>
<evidence type="ECO:0000313" key="11">
    <source>
        <dbReference type="Proteomes" id="UP000694397"/>
    </source>
</evidence>
<reference evidence="10 11" key="1">
    <citation type="submission" date="2019-04" db="EMBL/GenBank/DDBJ databases">
        <authorList>
            <consortium name="Wellcome Sanger Institute Data Sharing"/>
        </authorList>
    </citation>
    <scope>NUCLEOTIDE SEQUENCE [LARGE SCALE GENOMIC DNA]</scope>
</reference>
<dbReference type="Ensembl" id="ENSSFOT00015076590.1">
    <property type="protein sequence ID" value="ENSSFOP00015042789.1"/>
    <property type="gene ID" value="ENSSFOG00015024037.2"/>
</dbReference>
<feature type="region of interest" description="Disordered" evidence="8">
    <location>
        <begin position="54"/>
        <end position="88"/>
    </location>
</feature>
<dbReference type="GO" id="GO:0031298">
    <property type="term" value="C:replication fork protection complex"/>
    <property type="evidence" value="ECO:0007669"/>
    <property type="project" value="TreeGrafter"/>
</dbReference>
<keyword evidence="11" id="KW-1185">Reference proteome</keyword>